<dbReference type="PANTHER" id="PTHR48079">
    <property type="entry name" value="PROTEIN YEEZ"/>
    <property type="match status" value="1"/>
</dbReference>
<sequence length="327" mass="35014">MRVLITGATGFVGAWTAKAVHDRGHRVRLLVRDPARLAPIAAALGFDATDVVRGDMTDPDRVREALDGCDAVVHAAAVVALRADAADDMIRANLAGARNVLGHAAARGIDPIVYVSSMTALWHPHCPLLHADLPPAGGNDGYATSKARVEQYARDLQQQGAPVVVTYPSCLVGPAAGDQFGESGEAVAAFVRVGIPGRGAAFTIGDVRDLAETHVRLLEPGRGPRRYVLGGHHVTGAELADLLTDITGRRVRYYSVPDSVLVAAGKFADRFRNLLPPSMSQLSETAIRYLTDSPPTDDAPAERELGITFRPVRETLSDMLADRRRRR</sequence>
<dbReference type="AlphaFoldDB" id="A0A846X937"/>
<dbReference type="Gene3D" id="3.40.50.720">
    <property type="entry name" value="NAD(P)-binding Rossmann-like Domain"/>
    <property type="match status" value="1"/>
</dbReference>
<name>A0A846X937_9NOCA</name>
<proteinExistence type="predicted"/>
<dbReference type="InterPro" id="IPR001509">
    <property type="entry name" value="Epimerase_deHydtase"/>
</dbReference>
<dbReference type="RefSeq" id="WP_068049762.1">
    <property type="nucleotide sequence ID" value="NZ_JAAXOO010000001.1"/>
</dbReference>
<reference evidence="2 3" key="1">
    <citation type="submission" date="2020-04" db="EMBL/GenBank/DDBJ databases">
        <title>MicrobeNet Type strains.</title>
        <authorList>
            <person name="Nicholson A.C."/>
        </authorList>
    </citation>
    <scope>NUCLEOTIDE SEQUENCE [LARGE SCALE GENOMIC DNA]</scope>
    <source>
        <strain evidence="2 3">DSM 45078</strain>
    </source>
</reference>
<dbReference type="InterPro" id="IPR051783">
    <property type="entry name" value="NAD(P)-dependent_oxidoreduct"/>
</dbReference>
<gene>
    <name evidence="2" type="ORF">HGA13_00310</name>
</gene>
<organism evidence="2 3">
    <name type="scientific">Nocardia speluncae</name>
    <dbReference type="NCBI Taxonomy" id="419477"/>
    <lineage>
        <taxon>Bacteria</taxon>
        <taxon>Bacillati</taxon>
        <taxon>Actinomycetota</taxon>
        <taxon>Actinomycetes</taxon>
        <taxon>Mycobacteriales</taxon>
        <taxon>Nocardiaceae</taxon>
        <taxon>Nocardia</taxon>
    </lineage>
</organism>
<dbReference type="PROSITE" id="PS00061">
    <property type="entry name" value="ADH_SHORT"/>
    <property type="match status" value="1"/>
</dbReference>
<feature type="domain" description="NAD-dependent epimerase/dehydratase" evidence="1">
    <location>
        <begin position="3"/>
        <end position="230"/>
    </location>
</feature>
<dbReference type="Pfam" id="PF01370">
    <property type="entry name" value="Epimerase"/>
    <property type="match status" value="1"/>
</dbReference>
<dbReference type="InterPro" id="IPR020904">
    <property type="entry name" value="Sc_DH/Rdtase_CS"/>
</dbReference>
<accession>A0A846X937</accession>
<dbReference type="GO" id="GO:0005737">
    <property type="term" value="C:cytoplasm"/>
    <property type="evidence" value="ECO:0007669"/>
    <property type="project" value="TreeGrafter"/>
</dbReference>
<evidence type="ECO:0000313" key="2">
    <source>
        <dbReference type="EMBL" id="NKY31519.1"/>
    </source>
</evidence>
<keyword evidence="3" id="KW-1185">Reference proteome</keyword>
<dbReference type="Proteomes" id="UP000565715">
    <property type="component" value="Unassembled WGS sequence"/>
</dbReference>
<dbReference type="SUPFAM" id="SSF51735">
    <property type="entry name" value="NAD(P)-binding Rossmann-fold domains"/>
    <property type="match status" value="1"/>
</dbReference>
<dbReference type="InterPro" id="IPR036291">
    <property type="entry name" value="NAD(P)-bd_dom_sf"/>
</dbReference>
<evidence type="ECO:0000259" key="1">
    <source>
        <dbReference type="Pfam" id="PF01370"/>
    </source>
</evidence>
<dbReference type="PANTHER" id="PTHR48079:SF6">
    <property type="entry name" value="NAD(P)-BINDING DOMAIN-CONTAINING PROTEIN-RELATED"/>
    <property type="match status" value="1"/>
</dbReference>
<dbReference type="EMBL" id="JAAXOO010000001">
    <property type="protein sequence ID" value="NKY31519.1"/>
    <property type="molecule type" value="Genomic_DNA"/>
</dbReference>
<protein>
    <submittedName>
        <fullName evidence="2">SDR family NAD(P)-dependent oxidoreductase</fullName>
    </submittedName>
</protein>
<comment type="caution">
    <text evidence="2">The sequence shown here is derived from an EMBL/GenBank/DDBJ whole genome shotgun (WGS) entry which is preliminary data.</text>
</comment>
<evidence type="ECO:0000313" key="3">
    <source>
        <dbReference type="Proteomes" id="UP000565715"/>
    </source>
</evidence>
<dbReference type="GO" id="GO:0004029">
    <property type="term" value="F:aldehyde dehydrogenase (NAD+) activity"/>
    <property type="evidence" value="ECO:0007669"/>
    <property type="project" value="TreeGrafter"/>
</dbReference>